<dbReference type="GO" id="GO:0000160">
    <property type="term" value="P:phosphorelay signal transduction system"/>
    <property type="evidence" value="ECO:0007669"/>
    <property type="project" value="UniProtKB-KW"/>
</dbReference>
<evidence type="ECO:0000259" key="4">
    <source>
        <dbReference type="SMART" id="SM00862"/>
    </source>
</evidence>
<name>A0A345HIB5_9ACTN</name>
<dbReference type="InterPro" id="IPR016032">
    <property type="entry name" value="Sig_transdc_resp-reg_C-effctor"/>
</dbReference>
<comment type="similarity">
    <text evidence="1">Belongs to the AfsR/DnrI/RedD regulatory family.</text>
</comment>
<dbReference type="InterPro" id="IPR001867">
    <property type="entry name" value="OmpR/PhoB-type_DNA-bd"/>
</dbReference>
<dbReference type="Pfam" id="PF25872">
    <property type="entry name" value="HTH_77"/>
    <property type="match status" value="1"/>
</dbReference>
<feature type="domain" description="Bacterial transcriptional activator" evidence="5">
    <location>
        <begin position="99"/>
        <end position="243"/>
    </location>
</feature>
<dbReference type="Proteomes" id="UP000253868">
    <property type="component" value="Chromosome"/>
</dbReference>
<sequence length="1139" mass="120340">MSHFYRVLGVTRALRQDGTEVPLSGARLRALLTALAAAGGRAVPGGRLAGEVWDGADDPPAGRTAALQALVGRVRRALGREAVASVPGGYRLAAGRDDIDLFRFERLAAEGATALAADEPGRAAGILDEALALWDGPALADLPGHATDPRAVRAERGRREARRARLAAEAERGRPQEALAGLAALAAEHPLDEPLQAQRIRTLRAAGRPAEALQAYEDVRTGLADRLGTGPGPELRALYAELLTGGAPPPPARVPVRNGAPSARSTFHVGGGAATRAAGNLRAPLTSFVGRAAELAGLATALRTVRLVTLTGAGGAGKTRLALEAARAGAAAWPDGVWVAELAPVRDAGTVAETVLTALGARETVVRGATVTDGPAPADPLLQLAEHCAQWRVLILLDNCEQVIGAVAELAETVLTRCPGVTLLATSREPLGVPGETVRTVGPLPQDMALRLLAERGAAARTGFTPDDDPLACAEICRRLDGLPLAIELAAARLRAFAPRQLADRLDDRFRLLGPGSGRRTALPRQQTLRAVVDWSWDLLTEDERTVLRRLSVFAGGCGPTEAEAVCGPPAGTGSDDTPGLLASLVDKSLVVAEPAEPTAPDGSGGLRYRLLETVAEYAAERLDAAGERAAVAHRHLVVYREFARTGDLELRGRGQLGRLDRFEREHDNLRAALRTAVDRGEEQDALCLALSLSWFWQLRGHRGDAHTWSSAAAALGPDPFRTPVRPAVPLTEPCTGQPPPWKEEQLWEARRGVRLIVLWSDEAAPGELELPRTRARLRAMIDAYGSGLPQNCRQPGSLWFFARLMTGELPGLMEAMDALVTACRAQADAQSAGDGGAGGSIDWDLGLALMLRSKLFGDRPDGLDRSARDADEALALFTRTGDLVGIAESLAARAETYERQGRYEAAALDFERAMESCARVGAHAQVPLLKARLASVRLVAAPDPAARTAAEQLLVAAVEEAAEGRCQAEGVARLLLARHYARTGRRQAARSQLRALEPLAGPAAQTLLGGAVAGTHAWLDCLDGRYEEARTQSREAVRRLDALGRLVAPHLMAQQFVCAAWAKARLGEAADAARLLGAYARHTDRSEAPGLRPFPSPADPETLARAESAIRAALDEHARAVARAEGAALPVGEAAALV</sequence>
<dbReference type="Gene3D" id="1.10.10.10">
    <property type="entry name" value="Winged helix-like DNA-binding domain superfamily/Winged helix DNA-binding domain"/>
    <property type="match status" value="1"/>
</dbReference>
<dbReference type="InterPro" id="IPR058852">
    <property type="entry name" value="HTH_77"/>
</dbReference>
<keyword evidence="7" id="KW-1185">Reference proteome</keyword>
<proteinExistence type="inferred from homology"/>
<dbReference type="GO" id="GO:0006355">
    <property type="term" value="P:regulation of DNA-templated transcription"/>
    <property type="evidence" value="ECO:0007669"/>
    <property type="project" value="InterPro"/>
</dbReference>
<evidence type="ECO:0000259" key="5">
    <source>
        <dbReference type="SMART" id="SM01043"/>
    </source>
</evidence>
<evidence type="ECO:0000256" key="1">
    <source>
        <dbReference type="ARBA" id="ARBA00005820"/>
    </source>
</evidence>
<evidence type="ECO:0000256" key="2">
    <source>
        <dbReference type="ARBA" id="ARBA00023012"/>
    </source>
</evidence>
<dbReference type="AlphaFoldDB" id="A0A345HIB5"/>
<dbReference type="SMART" id="SM01043">
    <property type="entry name" value="BTAD"/>
    <property type="match status" value="1"/>
</dbReference>
<protein>
    <submittedName>
        <fullName evidence="6">AfsR/SARP family transcriptional regulator</fullName>
    </submittedName>
</protein>
<dbReference type="InterPro" id="IPR027417">
    <property type="entry name" value="P-loop_NTPase"/>
</dbReference>
<dbReference type="PRINTS" id="PR00364">
    <property type="entry name" value="DISEASERSIST"/>
</dbReference>
<dbReference type="OrthoDB" id="499349at2"/>
<keyword evidence="2" id="KW-0902">Two-component regulatory system</keyword>
<dbReference type="SUPFAM" id="SSF46894">
    <property type="entry name" value="C-terminal effector domain of the bipartite response regulators"/>
    <property type="match status" value="1"/>
</dbReference>
<dbReference type="EMBL" id="CP031194">
    <property type="protein sequence ID" value="AXG76439.1"/>
    <property type="molecule type" value="Genomic_DNA"/>
</dbReference>
<dbReference type="CDD" id="cd15831">
    <property type="entry name" value="BTAD"/>
    <property type="match status" value="1"/>
</dbReference>
<dbReference type="InterPro" id="IPR036388">
    <property type="entry name" value="WH-like_DNA-bd_sf"/>
</dbReference>
<dbReference type="SUPFAM" id="SSF48452">
    <property type="entry name" value="TPR-like"/>
    <property type="match status" value="2"/>
</dbReference>
<dbReference type="InterPro" id="IPR011990">
    <property type="entry name" value="TPR-like_helical_dom_sf"/>
</dbReference>
<dbReference type="Pfam" id="PF03704">
    <property type="entry name" value="BTAD"/>
    <property type="match status" value="1"/>
</dbReference>
<evidence type="ECO:0000313" key="6">
    <source>
        <dbReference type="EMBL" id="AXG76439.1"/>
    </source>
</evidence>
<organism evidence="6 7">
    <name type="scientific">Streptomyces paludis</name>
    <dbReference type="NCBI Taxonomy" id="2282738"/>
    <lineage>
        <taxon>Bacteria</taxon>
        <taxon>Bacillati</taxon>
        <taxon>Actinomycetota</taxon>
        <taxon>Actinomycetes</taxon>
        <taxon>Kitasatosporales</taxon>
        <taxon>Streptomycetaceae</taxon>
        <taxon>Streptomyces</taxon>
    </lineage>
</organism>
<feature type="domain" description="OmpR/PhoB-type" evidence="4">
    <location>
        <begin position="18"/>
        <end position="92"/>
    </location>
</feature>
<dbReference type="GO" id="GO:0003677">
    <property type="term" value="F:DNA binding"/>
    <property type="evidence" value="ECO:0007669"/>
    <property type="project" value="UniProtKB-KW"/>
</dbReference>
<dbReference type="SUPFAM" id="SSF52540">
    <property type="entry name" value="P-loop containing nucleoside triphosphate hydrolases"/>
    <property type="match status" value="1"/>
</dbReference>
<dbReference type="PANTHER" id="PTHR47691:SF3">
    <property type="entry name" value="HTH-TYPE TRANSCRIPTIONAL REGULATOR RV0890C-RELATED"/>
    <property type="match status" value="1"/>
</dbReference>
<dbReference type="Gene3D" id="1.25.40.10">
    <property type="entry name" value="Tetratricopeptide repeat domain"/>
    <property type="match status" value="2"/>
</dbReference>
<reference evidence="7" key="1">
    <citation type="submission" date="2018-07" db="EMBL/GenBank/DDBJ databases">
        <authorList>
            <person name="Zhao J."/>
        </authorList>
    </citation>
    <scope>NUCLEOTIDE SEQUENCE [LARGE SCALE GENOMIC DNA]</scope>
    <source>
        <strain evidence="7">GSSD-12</strain>
    </source>
</reference>
<dbReference type="RefSeq" id="WP_114657682.1">
    <property type="nucleotide sequence ID" value="NZ_CP031194.1"/>
</dbReference>
<evidence type="ECO:0000313" key="7">
    <source>
        <dbReference type="Proteomes" id="UP000253868"/>
    </source>
</evidence>
<keyword evidence="3" id="KW-0238">DNA-binding</keyword>
<evidence type="ECO:0000256" key="3">
    <source>
        <dbReference type="ARBA" id="ARBA00023125"/>
    </source>
</evidence>
<dbReference type="InterPro" id="IPR005158">
    <property type="entry name" value="BTAD"/>
</dbReference>
<dbReference type="KEGG" id="spad:DVK44_00695"/>
<accession>A0A345HIB5</accession>
<dbReference type="Gene3D" id="3.40.50.300">
    <property type="entry name" value="P-loop containing nucleotide triphosphate hydrolases"/>
    <property type="match status" value="1"/>
</dbReference>
<dbReference type="SMART" id="SM00862">
    <property type="entry name" value="Trans_reg_C"/>
    <property type="match status" value="1"/>
</dbReference>
<dbReference type="PANTHER" id="PTHR47691">
    <property type="entry name" value="REGULATOR-RELATED"/>
    <property type="match status" value="1"/>
</dbReference>
<gene>
    <name evidence="6" type="ORF">DVK44_00695</name>
</gene>